<gene>
    <name evidence="2" type="ORF">RSE6_05432</name>
</gene>
<feature type="compositionally biased region" description="Polar residues" evidence="1">
    <location>
        <begin position="132"/>
        <end position="159"/>
    </location>
</feature>
<dbReference type="AlphaFoldDB" id="A0A1E1M7U9"/>
<dbReference type="Proteomes" id="UP000177625">
    <property type="component" value="Unassembled WGS sequence"/>
</dbReference>
<evidence type="ECO:0000313" key="3">
    <source>
        <dbReference type="Proteomes" id="UP000177625"/>
    </source>
</evidence>
<feature type="compositionally biased region" description="Polar residues" evidence="1">
    <location>
        <begin position="87"/>
        <end position="96"/>
    </location>
</feature>
<feature type="compositionally biased region" description="Polar residues" evidence="1">
    <location>
        <begin position="10"/>
        <end position="32"/>
    </location>
</feature>
<organism evidence="2 3">
    <name type="scientific">Rhynchosporium secalis</name>
    <name type="common">Barley scald fungus</name>
    <dbReference type="NCBI Taxonomy" id="38038"/>
    <lineage>
        <taxon>Eukaryota</taxon>
        <taxon>Fungi</taxon>
        <taxon>Dikarya</taxon>
        <taxon>Ascomycota</taxon>
        <taxon>Pezizomycotina</taxon>
        <taxon>Leotiomycetes</taxon>
        <taxon>Helotiales</taxon>
        <taxon>Ploettnerulaceae</taxon>
        <taxon>Rhynchosporium</taxon>
    </lineage>
</organism>
<accession>A0A1E1M7U9</accession>
<protein>
    <submittedName>
        <fullName evidence="2">Uncharacterized protein</fullName>
    </submittedName>
</protein>
<feature type="region of interest" description="Disordered" evidence="1">
    <location>
        <begin position="1"/>
        <end position="33"/>
    </location>
</feature>
<name>A0A1E1M7U9_RHYSE</name>
<sequence>MADMPAMSSPVDSATGITPQPDRQNSKSSNTVVFDLTQKIKAISEQHIQNMDGKPGKADSEEQHENIVLKTHTQEDDDVTKCKTSDQLRSTNQGMVPTTDKEQAGKRGKATSTQSSAVVSANEIEAIMTTGHPANTTFRTAQRASNGSDRITPCSTQPIASPEETVLKRKKEQQKQQDPPNRNATSYMTTPDSHPLQGLRRTSQPSAHTAVVTEAPTATEVYQRVVYQSCASSAAGLDMN</sequence>
<keyword evidence="3" id="KW-1185">Reference proteome</keyword>
<dbReference type="EMBL" id="FJVC01000201">
    <property type="protein sequence ID" value="CZT45148.1"/>
    <property type="molecule type" value="Genomic_DNA"/>
</dbReference>
<feature type="compositionally biased region" description="Polar residues" evidence="1">
    <location>
        <begin position="176"/>
        <end position="192"/>
    </location>
</feature>
<reference evidence="3" key="1">
    <citation type="submission" date="2016-03" db="EMBL/GenBank/DDBJ databases">
        <authorList>
            <person name="Guldener U."/>
        </authorList>
    </citation>
    <scope>NUCLEOTIDE SEQUENCE [LARGE SCALE GENOMIC DNA]</scope>
</reference>
<feature type="compositionally biased region" description="Basic and acidic residues" evidence="1">
    <location>
        <begin position="54"/>
        <end position="67"/>
    </location>
</feature>
<feature type="region of interest" description="Disordered" evidence="1">
    <location>
        <begin position="48"/>
        <end position="117"/>
    </location>
</feature>
<evidence type="ECO:0000313" key="2">
    <source>
        <dbReference type="EMBL" id="CZT45148.1"/>
    </source>
</evidence>
<proteinExistence type="predicted"/>
<feature type="region of interest" description="Disordered" evidence="1">
    <location>
        <begin position="130"/>
        <end position="208"/>
    </location>
</feature>
<evidence type="ECO:0000256" key="1">
    <source>
        <dbReference type="SAM" id="MobiDB-lite"/>
    </source>
</evidence>